<evidence type="ECO:0000256" key="13">
    <source>
        <dbReference type="ARBA" id="ARBA00047700"/>
    </source>
</evidence>
<dbReference type="EMBL" id="CP008822">
    <property type="protein sequence ID" value="AIM26595.1"/>
    <property type="molecule type" value="Genomic_DNA"/>
</dbReference>
<dbReference type="PANTHER" id="PTHR43030">
    <property type="entry name" value="PHOSPHOENOLPYRUVATE SYNTHASE"/>
    <property type="match status" value="1"/>
</dbReference>
<sequence>MFKSLYFLSTYMYVFTIDQSSSNMVRSVGRKAAYLGELTRMGIRVPWGFVITRSAFRRFMEINRDKISDALKGVNLEDPRDLERRYETIKEIMTQTEIPLDISLEIEHFSREISTDLVAVRPTITSSMSGPSFAGETETFLYVNKVDLPFYVKQAWASYFNPRSLAYRIAQGMPLEIAVLVQEMVNPESAGTAFTIHPVTGNPNWVVIESSWGLGQAVTRGLVTPDRFVLPKRDRIIVEKSIGHKHVMLKFDPRFGGIREIPLGGKAMEPSLSDEKAIELANLSLRIEEFFGRHVNLEWALQDNKLYILEVRGVKTMWEEI</sequence>
<comment type="cofactor">
    <cofactor evidence="1">
        <name>Mg(2+)</name>
        <dbReference type="ChEBI" id="CHEBI:18420"/>
    </cofactor>
</comment>
<evidence type="ECO:0000256" key="3">
    <source>
        <dbReference type="ARBA" id="ARBA00004742"/>
    </source>
</evidence>
<evidence type="ECO:0000256" key="6">
    <source>
        <dbReference type="ARBA" id="ARBA00022679"/>
    </source>
</evidence>
<dbReference type="SUPFAM" id="SSF56059">
    <property type="entry name" value="Glutathione synthetase ATP-binding domain-like"/>
    <property type="match status" value="1"/>
</dbReference>
<dbReference type="Pfam" id="PF01326">
    <property type="entry name" value="PPDK_N"/>
    <property type="match status" value="1"/>
</dbReference>
<evidence type="ECO:0000256" key="5">
    <source>
        <dbReference type="ARBA" id="ARBA00011996"/>
    </source>
</evidence>
<evidence type="ECO:0000313" key="15">
    <source>
        <dbReference type="EMBL" id="AIM26595.1"/>
    </source>
</evidence>
<evidence type="ECO:0000259" key="14">
    <source>
        <dbReference type="Pfam" id="PF01326"/>
    </source>
</evidence>
<comment type="similarity">
    <text evidence="4">Belongs to the PEP-utilizing enzyme family.</text>
</comment>
<protein>
    <recommendedName>
        <fullName evidence="5">pyruvate, water dikinase</fullName>
        <ecNumber evidence="5">2.7.9.2</ecNumber>
    </recommendedName>
    <alternativeName>
        <fullName evidence="12">Pyruvate, water dikinase</fullName>
    </alternativeName>
</protein>
<dbReference type="UniPathway" id="UPA00138"/>
<evidence type="ECO:0000256" key="10">
    <source>
        <dbReference type="ARBA" id="ARBA00022840"/>
    </source>
</evidence>
<evidence type="ECO:0000256" key="8">
    <source>
        <dbReference type="ARBA" id="ARBA00022741"/>
    </source>
</evidence>
<evidence type="ECO:0000256" key="1">
    <source>
        <dbReference type="ARBA" id="ARBA00001946"/>
    </source>
</evidence>
<dbReference type="PANTHER" id="PTHR43030:SF1">
    <property type="entry name" value="PHOSPHOENOLPYRUVATE SYNTHASE"/>
    <property type="match status" value="1"/>
</dbReference>
<dbReference type="GO" id="GO:0008986">
    <property type="term" value="F:pyruvate, water dikinase activity"/>
    <property type="evidence" value="ECO:0007669"/>
    <property type="project" value="UniProtKB-EC"/>
</dbReference>
<name>A0A088E5K2_9CREN</name>
<dbReference type="EC" id="2.7.9.2" evidence="5"/>
<keyword evidence="11" id="KW-0460">Magnesium</keyword>
<keyword evidence="9 15" id="KW-0418">Kinase</keyword>
<evidence type="ECO:0000256" key="12">
    <source>
        <dbReference type="ARBA" id="ARBA00033470"/>
    </source>
</evidence>
<keyword evidence="10" id="KW-0067">ATP-binding</keyword>
<dbReference type="AlphaFoldDB" id="A0A088E5K2"/>
<reference evidence="15 16" key="1">
    <citation type="journal article" date="2014" name="J. Bacteriol.">
        <title>Role of an Archaeal PitA Transporter in the Copper and Arsenic Resistance of Metallosphaera sedula, an Extreme Thermoacidophile.</title>
        <authorList>
            <person name="McCarthy S."/>
            <person name="Ai C."/>
            <person name="Wheaton G."/>
            <person name="Tevatia R."/>
            <person name="Eckrich V."/>
            <person name="Kelly R."/>
            <person name="Blum P."/>
        </authorList>
    </citation>
    <scope>NUCLEOTIDE SEQUENCE [LARGE SCALE GENOMIC DNA]</scope>
    <source>
        <strain evidence="15 16">CuR1</strain>
    </source>
</reference>
<comment type="function">
    <text evidence="2">Catalyzes the phosphorylation of pyruvate to phosphoenolpyruvate.</text>
</comment>
<dbReference type="Gene3D" id="3.30.470.20">
    <property type="entry name" value="ATP-grasp fold, B domain"/>
    <property type="match status" value="1"/>
</dbReference>
<keyword evidence="15" id="KW-0670">Pyruvate</keyword>
<feature type="domain" description="Pyruvate phosphate dikinase AMP/ATP-binding" evidence="14">
    <location>
        <begin position="26"/>
        <end position="316"/>
    </location>
</feature>
<dbReference type="OMA" id="QQDTYLW"/>
<gene>
    <name evidence="15" type="ORF">HA72_0431</name>
</gene>
<evidence type="ECO:0000256" key="11">
    <source>
        <dbReference type="ARBA" id="ARBA00022842"/>
    </source>
</evidence>
<dbReference type="InterPro" id="IPR013815">
    <property type="entry name" value="ATP_grasp_subdomain_1"/>
</dbReference>
<dbReference type="InterPro" id="IPR002192">
    <property type="entry name" value="PPDK_AMP/ATP-bd"/>
</dbReference>
<evidence type="ECO:0000256" key="9">
    <source>
        <dbReference type="ARBA" id="ARBA00022777"/>
    </source>
</evidence>
<dbReference type="Proteomes" id="UP000029084">
    <property type="component" value="Chromosome"/>
</dbReference>
<dbReference type="GO" id="GO:0046872">
    <property type="term" value="F:metal ion binding"/>
    <property type="evidence" value="ECO:0007669"/>
    <property type="project" value="UniProtKB-KW"/>
</dbReference>
<evidence type="ECO:0000313" key="16">
    <source>
        <dbReference type="Proteomes" id="UP000029084"/>
    </source>
</evidence>
<organism evidence="15 16">
    <name type="scientific">Metallosphaera sedula</name>
    <dbReference type="NCBI Taxonomy" id="43687"/>
    <lineage>
        <taxon>Archaea</taxon>
        <taxon>Thermoproteota</taxon>
        <taxon>Thermoprotei</taxon>
        <taxon>Sulfolobales</taxon>
        <taxon>Sulfolobaceae</taxon>
        <taxon>Metallosphaera</taxon>
    </lineage>
</organism>
<keyword evidence="7" id="KW-0479">Metal-binding</keyword>
<keyword evidence="8" id="KW-0547">Nucleotide-binding</keyword>
<dbReference type="Gene3D" id="3.30.1490.20">
    <property type="entry name" value="ATP-grasp fold, A domain"/>
    <property type="match status" value="1"/>
</dbReference>
<comment type="pathway">
    <text evidence="3">Carbohydrate biosynthesis; gluconeogenesis.</text>
</comment>
<keyword evidence="6 15" id="KW-0808">Transferase</keyword>
<proteinExistence type="inferred from homology"/>
<comment type="catalytic activity">
    <reaction evidence="13">
        <text>pyruvate + ATP + H2O = phosphoenolpyruvate + AMP + phosphate + 2 H(+)</text>
        <dbReference type="Rhea" id="RHEA:11364"/>
        <dbReference type="ChEBI" id="CHEBI:15361"/>
        <dbReference type="ChEBI" id="CHEBI:15377"/>
        <dbReference type="ChEBI" id="CHEBI:15378"/>
        <dbReference type="ChEBI" id="CHEBI:30616"/>
        <dbReference type="ChEBI" id="CHEBI:43474"/>
        <dbReference type="ChEBI" id="CHEBI:58702"/>
        <dbReference type="ChEBI" id="CHEBI:456215"/>
        <dbReference type="EC" id="2.7.9.2"/>
    </reaction>
</comment>
<evidence type="ECO:0000256" key="2">
    <source>
        <dbReference type="ARBA" id="ARBA00002988"/>
    </source>
</evidence>
<dbReference type="InterPro" id="IPR006319">
    <property type="entry name" value="PEP_synth"/>
</dbReference>
<dbReference type="GO" id="GO:0005524">
    <property type="term" value="F:ATP binding"/>
    <property type="evidence" value="ECO:0007669"/>
    <property type="project" value="UniProtKB-KW"/>
</dbReference>
<evidence type="ECO:0000256" key="7">
    <source>
        <dbReference type="ARBA" id="ARBA00022723"/>
    </source>
</evidence>
<evidence type="ECO:0000256" key="4">
    <source>
        <dbReference type="ARBA" id="ARBA00007837"/>
    </source>
</evidence>
<accession>A0A088E5K2</accession>
<dbReference type="GO" id="GO:0006094">
    <property type="term" value="P:gluconeogenesis"/>
    <property type="evidence" value="ECO:0007669"/>
    <property type="project" value="UniProtKB-UniPathway"/>
</dbReference>